<dbReference type="EMBL" id="FRAD01000015">
    <property type="protein sequence ID" value="SHK14230.1"/>
    <property type="molecule type" value="Genomic_DNA"/>
</dbReference>
<keyword evidence="2" id="KW-1003">Cell membrane</keyword>
<evidence type="ECO:0000256" key="6">
    <source>
        <dbReference type="SAM" id="Phobius"/>
    </source>
</evidence>
<dbReference type="RefSeq" id="WP_072903827.1">
    <property type="nucleotide sequence ID" value="NZ_FRAD01000015.1"/>
</dbReference>
<keyword evidence="4 6" id="KW-1133">Transmembrane helix</keyword>
<dbReference type="Pfam" id="PF01943">
    <property type="entry name" value="Polysacc_synt"/>
    <property type="match status" value="1"/>
</dbReference>
<accession>A0A1M6Q1Y4</accession>
<evidence type="ECO:0000256" key="1">
    <source>
        <dbReference type="ARBA" id="ARBA00004651"/>
    </source>
</evidence>
<evidence type="ECO:0000256" key="5">
    <source>
        <dbReference type="ARBA" id="ARBA00023136"/>
    </source>
</evidence>
<feature type="transmembrane region" description="Helical" evidence="6">
    <location>
        <begin position="294"/>
        <end position="314"/>
    </location>
</feature>
<feature type="transmembrane region" description="Helical" evidence="6">
    <location>
        <begin position="326"/>
        <end position="347"/>
    </location>
</feature>
<proteinExistence type="predicted"/>
<dbReference type="InterPro" id="IPR002797">
    <property type="entry name" value="Polysacc_synth"/>
</dbReference>
<reference evidence="7 8" key="1">
    <citation type="submission" date="2016-11" db="EMBL/GenBank/DDBJ databases">
        <authorList>
            <person name="Jaros S."/>
            <person name="Januszkiewicz K."/>
            <person name="Wedrychowicz H."/>
        </authorList>
    </citation>
    <scope>NUCLEOTIDE SEQUENCE [LARGE SCALE GENOMIC DNA]</scope>
    <source>
        <strain evidence="7 8">DSM 3090</strain>
    </source>
</reference>
<dbReference type="PANTHER" id="PTHR30250">
    <property type="entry name" value="PST FAMILY PREDICTED COLANIC ACID TRANSPORTER"/>
    <property type="match status" value="1"/>
</dbReference>
<keyword evidence="8" id="KW-1185">Reference proteome</keyword>
<feature type="transmembrane region" description="Helical" evidence="6">
    <location>
        <begin position="382"/>
        <end position="400"/>
    </location>
</feature>
<dbReference type="Proteomes" id="UP000183952">
    <property type="component" value="Unassembled WGS sequence"/>
</dbReference>
<keyword evidence="5 6" id="KW-0472">Membrane</keyword>
<dbReference type="GO" id="GO:0005886">
    <property type="term" value="C:plasma membrane"/>
    <property type="evidence" value="ECO:0007669"/>
    <property type="project" value="UniProtKB-SubCell"/>
</dbReference>
<name>A0A1M6Q1Y4_9CLOT</name>
<dbReference type="InterPro" id="IPR050833">
    <property type="entry name" value="Poly_Biosynth_Transport"/>
</dbReference>
<keyword evidence="3 6" id="KW-0812">Transmembrane</keyword>
<feature type="transmembrane region" description="Helical" evidence="6">
    <location>
        <begin position="110"/>
        <end position="129"/>
    </location>
</feature>
<organism evidence="7 8">
    <name type="scientific">Hathewaya proteolytica DSM 3090</name>
    <dbReference type="NCBI Taxonomy" id="1121331"/>
    <lineage>
        <taxon>Bacteria</taxon>
        <taxon>Bacillati</taxon>
        <taxon>Bacillota</taxon>
        <taxon>Clostridia</taxon>
        <taxon>Eubacteriales</taxon>
        <taxon>Clostridiaceae</taxon>
        <taxon>Hathewaya</taxon>
    </lineage>
</organism>
<feature type="transmembrane region" description="Helical" evidence="6">
    <location>
        <begin position="170"/>
        <end position="189"/>
    </location>
</feature>
<feature type="transmembrane region" description="Helical" evidence="6">
    <location>
        <begin position="435"/>
        <end position="458"/>
    </location>
</feature>
<feature type="transmembrane region" description="Helical" evidence="6">
    <location>
        <begin position="12"/>
        <end position="33"/>
    </location>
</feature>
<dbReference type="STRING" id="1121331.SAMN02745248_01867"/>
<feature type="transmembrane region" description="Helical" evidence="6">
    <location>
        <begin position="141"/>
        <end position="164"/>
    </location>
</feature>
<feature type="transmembrane region" description="Helical" evidence="6">
    <location>
        <begin position="83"/>
        <end position="104"/>
    </location>
</feature>
<dbReference type="AlphaFoldDB" id="A0A1M6Q1Y4"/>
<evidence type="ECO:0000256" key="2">
    <source>
        <dbReference type="ARBA" id="ARBA00022475"/>
    </source>
</evidence>
<protein>
    <submittedName>
        <fullName evidence="7">Membrane protein involved in the export of O-antigen and teichoic acid</fullName>
    </submittedName>
</protein>
<comment type="subcellular location">
    <subcellularLocation>
        <location evidence="1">Cell membrane</location>
        <topology evidence="1">Multi-pass membrane protein</topology>
    </subcellularLocation>
</comment>
<feature type="transmembrane region" description="Helical" evidence="6">
    <location>
        <begin position="354"/>
        <end position="376"/>
    </location>
</feature>
<feature type="transmembrane region" description="Helical" evidence="6">
    <location>
        <begin position="254"/>
        <end position="274"/>
    </location>
</feature>
<evidence type="ECO:0000313" key="8">
    <source>
        <dbReference type="Proteomes" id="UP000183952"/>
    </source>
</evidence>
<dbReference type="PANTHER" id="PTHR30250:SF11">
    <property type="entry name" value="O-ANTIGEN TRANSPORTER-RELATED"/>
    <property type="match status" value="1"/>
</dbReference>
<evidence type="ECO:0000313" key="7">
    <source>
        <dbReference type="EMBL" id="SHK14230.1"/>
    </source>
</evidence>
<sequence>MSKIERFIKTAGIYFLGNAFTKIISFLLLPLYTNRIAPTDFGTFGLMQSLSNLIIPLVFFQIWDSVFRFAFDYEDDEDKYKVISNGFVVMLSGLFIYFIGFIIVSCIYDFDYKILIFFYALGIGIQYFYSVIARAFQKNSLFVMSGCINSALMIILNVVLIVIFKQGVESLYTSSIIGVLVQIIIIEIAMKPIKKIRLKYIKRQNIIELIKFSAPVSLTTVSQWLLNGLTQLVISIYVGTYENGLFTVANKFSSMLILLVGVFQFAWNEMAYILSSSKDKKEYYERSITEILKVTILGSGIFLLFIKIVFPFFIDKQYHEAIQIVPIVLVGTSVNSYTGFLGTIFLANKHSNKLFISTIIASITNVICLMVLTPMFGLKGATMSLCIAFIVGAISRIIMLNNSEHIKTDAKTYNLLFLLIFAVIAFYTIENIYLLIGILIIFSIVSYIVLRPLVLMVFQIGKKKLKL</sequence>
<evidence type="ECO:0000256" key="4">
    <source>
        <dbReference type="ARBA" id="ARBA00022989"/>
    </source>
</evidence>
<feature type="transmembrane region" description="Helical" evidence="6">
    <location>
        <begin position="412"/>
        <end position="429"/>
    </location>
</feature>
<gene>
    <name evidence="7" type="ORF">SAMN02745248_01867</name>
</gene>
<dbReference type="OrthoDB" id="3249502at2"/>
<evidence type="ECO:0000256" key="3">
    <source>
        <dbReference type="ARBA" id="ARBA00022692"/>
    </source>
</evidence>